<dbReference type="Proteomes" id="UP000031364">
    <property type="component" value="Unassembled WGS sequence"/>
</dbReference>
<dbReference type="EMBL" id="JNFP01000044">
    <property type="protein sequence ID" value="KIA61514.1"/>
    <property type="molecule type" value="Genomic_DNA"/>
</dbReference>
<name>A0ABR4Z8P0_9NOCA</name>
<proteinExistence type="predicted"/>
<gene>
    <name evidence="1" type="ORF">FG87_30635</name>
</gene>
<organism evidence="1 2">
    <name type="scientific">Nocardia vulneris</name>
    <dbReference type="NCBI Taxonomy" id="1141657"/>
    <lineage>
        <taxon>Bacteria</taxon>
        <taxon>Bacillati</taxon>
        <taxon>Actinomycetota</taxon>
        <taxon>Actinomycetes</taxon>
        <taxon>Mycobacteriales</taxon>
        <taxon>Nocardiaceae</taxon>
        <taxon>Nocardia</taxon>
    </lineage>
</organism>
<evidence type="ECO:0000313" key="2">
    <source>
        <dbReference type="Proteomes" id="UP000031364"/>
    </source>
</evidence>
<protein>
    <submittedName>
        <fullName evidence="1">Uncharacterized protein</fullName>
    </submittedName>
</protein>
<evidence type="ECO:0000313" key="1">
    <source>
        <dbReference type="EMBL" id="KIA61514.1"/>
    </source>
</evidence>
<accession>A0ABR4Z8P0</accession>
<keyword evidence="2" id="KW-1185">Reference proteome</keyword>
<comment type="caution">
    <text evidence="1">The sequence shown here is derived from an EMBL/GenBank/DDBJ whole genome shotgun (WGS) entry which is preliminary data.</text>
</comment>
<reference evidence="1 2" key="1">
    <citation type="journal article" date="2014" name="Int. J. Syst. Evol. Microbiol.">
        <title>Nocardia vulneris sp. nov., isolated from wounds of human patients in North America.</title>
        <authorList>
            <person name="Lasker B.A."/>
            <person name="Bell M."/>
            <person name="Klenk H.P."/>
            <person name="Sproer C."/>
            <person name="Schumann C."/>
            <person name="Schumann P."/>
            <person name="Brown J.M."/>
        </authorList>
    </citation>
    <scope>NUCLEOTIDE SEQUENCE [LARGE SCALE GENOMIC DNA]</scope>
    <source>
        <strain evidence="1 2">W9851</strain>
    </source>
</reference>
<sequence length="60" mass="6761">MFRPCGNQNDEIEGIRLAWPTLGEASQDQCMLREDIAGTIHSRLFRAVYNCPDRAGGFEC</sequence>